<feature type="compositionally biased region" description="Polar residues" evidence="1">
    <location>
        <begin position="118"/>
        <end position="130"/>
    </location>
</feature>
<accession>A0A183N322</accession>
<feature type="region of interest" description="Disordered" evidence="1">
    <location>
        <begin position="96"/>
        <end position="130"/>
    </location>
</feature>
<dbReference type="Proteomes" id="UP000277204">
    <property type="component" value="Unassembled WGS sequence"/>
</dbReference>
<protein>
    <submittedName>
        <fullName evidence="2">Uncharacterized protein</fullName>
    </submittedName>
</protein>
<evidence type="ECO:0000313" key="3">
    <source>
        <dbReference type="Proteomes" id="UP000277204"/>
    </source>
</evidence>
<organism evidence="2 3">
    <name type="scientific">Schistosoma margrebowiei</name>
    <dbReference type="NCBI Taxonomy" id="48269"/>
    <lineage>
        <taxon>Eukaryota</taxon>
        <taxon>Metazoa</taxon>
        <taxon>Spiralia</taxon>
        <taxon>Lophotrochozoa</taxon>
        <taxon>Platyhelminthes</taxon>
        <taxon>Trematoda</taxon>
        <taxon>Digenea</taxon>
        <taxon>Strigeidida</taxon>
        <taxon>Schistosomatoidea</taxon>
        <taxon>Schistosomatidae</taxon>
        <taxon>Schistosoma</taxon>
    </lineage>
</organism>
<dbReference type="AlphaFoldDB" id="A0A183N322"/>
<gene>
    <name evidence="2" type="ORF">SMRZ_LOCUS22697</name>
</gene>
<evidence type="ECO:0000256" key="1">
    <source>
        <dbReference type="SAM" id="MobiDB-lite"/>
    </source>
</evidence>
<name>A0A183N322_9TREM</name>
<evidence type="ECO:0000313" key="2">
    <source>
        <dbReference type="EMBL" id="VDP44256.1"/>
    </source>
</evidence>
<dbReference type="EMBL" id="UZAI01019298">
    <property type="protein sequence ID" value="VDP44256.1"/>
    <property type="molecule type" value="Genomic_DNA"/>
</dbReference>
<reference evidence="2 3" key="1">
    <citation type="submission" date="2018-11" db="EMBL/GenBank/DDBJ databases">
        <authorList>
            <consortium name="Pathogen Informatics"/>
        </authorList>
    </citation>
    <scope>NUCLEOTIDE SEQUENCE [LARGE SCALE GENOMIC DNA]</scope>
    <source>
        <strain evidence="2 3">Zambia</strain>
    </source>
</reference>
<keyword evidence="3" id="KW-1185">Reference proteome</keyword>
<proteinExistence type="predicted"/>
<sequence length="305" mass="34793">MTKRVYWKIFRNDKYSTGNLLIVHLIIKVSYDVPSSKLGDWLDHTLMNNSKRRRSNVEFLDLKNIIESPPMDLDADQNIRKSKRLRRDFICLSKSESKEPSKPFRAPRRKSLRCPLKQLNSHDSTSTNPTQLTVQMKNDQSQMDVSSINTISFGNLSISSPNKSENTKLSRPSSSFIPAFVSDFYLSKRYIPPKHRGLATVVEDSVKRSQRRPRSYKKTELSPIRRQIFTGQTLEEACAPTAAGIAPLDPEFVLSATRKRVIRRQRLAKKLGFRGISISKQTEENFAKFLSQSNLNSSHSSSASI</sequence>